<dbReference type="InterPro" id="IPR035979">
    <property type="entry name" value="RBD_domain_sf"/>
</dbReference>
<dbReference type="AlphaFoldDB" id="A0A7J7NSD6"/>
<dbReference type="SUPFAM" id="SSF54928">
    <property type="entry name" value="RNA-binding domain, RBD"/>
    <property type="match status" value="1"/>
</dbReference>
<dbReference type="GO" id="GO:0003723">
    <property type="term" value="F:RNA binding"/>
    <property type="evidence" value="ECO:0007669"/>
    <property type="project" value="InterPro"/>
</dbReference>
<organism evidence="1 2">
    <name type="scientific">Kingdonia uniflora</name>
    <dbReference type="NCBI Taxonomy" id="39325"/>
    <lineage>
        <taxon>Eukaryota</taxon>
        <taxon>Viridiplantae</taxon>
        <taxon>Streptophyta</taxon>
        <taxon>Embryophyta</taxon>
        <taxon>Tracheophyta</taxon>
        <taxon>Spermatophyta</taxon>
        <taxon>Magnoliopsida</taxon>
        <taxon>Ranunculales</taxon>
        <taxon>Circaeasteraceae</taxon>
        <taxon>Kingdonia</taxon>
    </lineage>
</organism>
<evidence type="ECO:0000313" key="2">
    <source>
        <dbReference type="Proteomes" id="UP000541444"/>
    </source>
</evidence>
<proteinExistence type="predicted"/>
<sequence>MKPQTIKTQRRGDCVTNIALEINLKNHSNISPDCVNSRGYGIGTYDAGEMSLRTSIPLSHRRKPSDATTVAPDIASSSARGRRLYVGNLLYNINGDQLGFVQFVRLQDTRAAQILNGQLDIGGRVIKVSAISAHVGMQDIGAHTVDYDDDDDEGGSIVRSMMNYLWDGIEYVDECCDIKFYINHLLYTNPNLMGEVKLKELMEEVELQGEKEEEDVVDDPRPSVQRHWKFIAHELAQIGKTMDVLYGHATLPLWLSELVDNCLFKSFVLGMNEVQLYTIVYFGRDIVRPKIGSIDSYVGGSTKLTSLREHSSYEDFVTLLEETSEIRREDCKGLSTTKDTGSGITLKQPAEGLIHPEPVLPNVYQLNEPFQTILTDVALSNEPCIPQLNIYLSNELVLTNVSPSNKHMLTNVPLLIEPEPIIGQTESSAEFQFEPQLEQVKDLLDFRFKSVAYTEDPYASVNSFTLVIYIEIGLNSRIT</sequence>
<name>A0A7J7NSD6_9MAGN</name>
<dbReference type="OrthoDB" id="1719355at2759"/>
<dbReference type="InterPro" id="IPR006509">
    <property type="entry name" value="RBM39_SF"/>
</dbReference>
<reference evidence="1 2" key="1">
    <citation type="journal article" date="2020" name="IScience">
        <title>Genome Sequencing of the Endangered Kingdonia uniflora (Circaeasteraceae, Ranunculales) Reveals Potential Mechanisms of Evolutionary Specialization.</title>
        <authorList>
            <person name="Sun Y."/>
            <person name="Deng T."/>
            <person name="Zhang A."/>
            <person name="Moore M.J."/>
            <person name="Landis J.B."/>
            <person name="Lin N."/>
            <person name="Zhang H."/>
            <person name="Zhang X."/>
            <person name="Huang J."/>
            <person name="Zhang X."/>
            <person name="Sun H."/>
            <person name="Wang H."/>
        </authorList>
    </citation>
    <scope>NUCLEOTIDE SEQUENCE [LARGE SCALE GENOMIC DNA]</scope>
    <source>
        <strain evidence="1">TB1705</strain>
        <tissue evidence="1">Leaf</tissue>
    </source>
</reference>
<dbReference type="Proteomes" id="UP000541444">
    <property type="component" value="Unassembled WGS sequence"/>
</dbReference>
<evidence type="ECO:0008006" key="3">
    <source>
        <dbReference type="Google" id="ProtNLM"/>
    </source>
</evidence>
<accession>A0A7J7NSD6</accession>
<evidence type="ECO:0000313" key="1">
    <source>
        <dbReference type="EMBL" id="KAF6170117.1"/>
    </source>
</evidence>
<dbReference type="PANTHER" id="PTHR48036">
    <property type="entry name" value="SPLICING FACTOR (PAD-1), PUTATIVE (AFU_ORTHOLOGUE AFUA_1G15810)-RELATED"/>
    <property type="match status" value="1"/>
</dbReference>
<comment type="caution">
    <text evidence="1">The sequence shown here is derived from an EMBL/GenBank/DDBJ whole genome shotgun (WGS) entry which is preliminary data.</text>
</comment>
<keyword evidence="2" id="KW-1185">Reference proteome</keyword>
<gene>
    <name evidence="1" type="ORF">GIB67_025806</name>
</gene>
<protein>
    <recommendedName>
        <fullName evidence="3">RRM domain-containing protein</fullName>
    </recommendedName>
</protein>
<dbReference type="GO" id="GO:0006397">
    <property type="term" value="P:mRNA processing"/>
    <property type="evidence" value="ECO:0007669"/>
    <property type="project" value="InterPro"/>
</dbReference>
<dbReference type="EMBL" id="JACGCM010000604">
    <property type="protein sequence ID" value="KAF6170117.1"/>
    <property type="molecule type" value="Genomic_DNA"/>
</dbReference>
<dbReference type="GO" id="GO:0005634">
    <property type="term" value="C:nucleus"/>
    <property type="evidence" value="ECO:0007669"/>
    <property type="project" value="InterPro"/>
</dbReference>